<evidence type="ECO:0008006" key="4">
    <source>
        <dbReference type="Google" id="ProtNLM"/>
    </source>
</evidence>
<feature type="signal peptide" evidence="1">
    <location>
        <begin position="1"/>
        <end position="23"/>
    </location>
</feature>
<sequence length="121" mass="13089">MKKFLVSSLAAFAAVAMLSGCHAHKSESANKAQITKSEAEVIKFTGVNDPKYIVRLSSTDKFNTALLEDSKGHKINLKNAVTASGVRLANDDIGTEITFKRGEGILNLAKGGEDIFLRYDE</sequence>
<evidence type="ECO:0000313" key="3">
    <source>
        <dbReference type="Proteomes" id="UP000552683"/>
    </source>
</evidence>
<dbReference type="EMBL" id="JACLZK010000001">
    <property type="protein sequence ID" value="MBC2882795.1"/>
    <property type="molecule type" value="Genomic_DNA"/>
</dbReference>
<dbReference type="Proteomes" id="UP000552683">
    <property type="component" value="Unassembled WGS sequence"/>
</dbReference>
<reference evidence="2 3" key="1">
    <citation type="submission" date="2020-08" db="EMBL/GenBank/DDBJ databases">
        <title>Complete genome and description of Campylobacter massiliensis Marseille-Q3452 sp. nov.</title>
        <authorList>
            <person name="Antezack A."/>
        </authorList>
    </citation>
    <scope>NUCLEOTIDE SEQUENCE [LARGE SCALE GENOMIC DNA]</scope>
    <source>
        <strain evidence="2 3">Marseille-Q3452</strain>
    </source>
</reference>
<gene>
    <name evidence="2" type="ORF">H7R39_05910</name>
</gene>
<feature type="chain" id="PRO_5032628608" description="Lysozyme inhibitor" evidence="1">
    <location>
        <begin position="24"/>
        <end position="121"/>
    </location>
</feature>
<dbReference type="AlphaFoldDB" id="A0A842J8B3"/>
<dbReference type="RefSeq" id="WP_185898356.1">
    <property type="nucleotide sequence ID" value="NZ_JACLZK010000001.1"/>
</dbReference>
<keyword evidence="3" id="KW-1185">Reference proteome</keyword>
<dbReference type="PROSITE" id="PS51257">
    <property type="entry name" value="PROKAR_LIPOPROTEIN"/>
    <property type="match status" value="1"/>
</dbReference>
<evidence type="ECO:0000313" key="2">
    <source>
        <dbReference type="EMBL" id="MBC2882795.1"/>
    </source>
</evidence>
<proteinExistence type="predicted"/>
<name>A0A842J8B3_9BACT</name>
<comment type="caution">
    <text evidence="2">The sequence shown here is derived from an EMBL/GenBank/DDBJ whole genome shotgun (WGS) entry which is preliminary data.</text>
</comment>
<evidence type="ECO:0000256" key="1">
    <source>
        <dbReference type="SAM" id="SignalP"/>
    </source>
</evidence>
<accession>A0A842J8B3</accession>
<protein>
    <recommendedName>
        <fullName evidence="4">Lysozyme inhibitor</fullName>
    </recommendedName>
</protein>
<keyword evidence="1" id="KW-0732">Signal</keyword>
<organism evidence="2 3">
    <name type="scientific">Campylobacter massiliensis</name>
    <dbReference type="NCBI Taxonomy" id="2762557"/>
    <lineage>
        <taxon>Bacteria</taxon>
        <taxon>Pseudomonadati</taxon>
        <taxon>Campylobacterota</taxon>
        <taxon>Epsilonproteobacteria</taxon>
        <taxon>Campylobacterales</taxon>
        <taxon>Campylobacteraceae</taxon>
        <taxon>Campylobacter</taxon>
    </lineage>
</organism>